<comment type="similarity">
    <text evidence="1">Belongs to the SMC family. SbcC subfamily.</text>
</comment>
<evidence type="ECO:0000259" key="6">
    <source>
        <dbReference type="Pfam" id="PF13476"/>
    </source>
</evidence>
<dbReference type="RefSeq" id="WP_379574219.1">
    <property type="nucleotide sequence ID" value="NZ_JBHUFV010000033.1"/>
</dbReference>
<feature type="domain" description="Rad50/SbcC-type AAA" evidence="6">
    <location>
        <begin position="5"/>
        <end position="181"/>
    </location>
</feature>
<evidence type="ECO:0000256" key="4">
    <source>
        <dbReference type="SAM" id="Coils"/>
    </source>
</evidence>
<feature type="coiled-coil region" evidence="4">
    <location>
        <begin position="1093"/>
        <end position="1148"/>
    </location>
</feature>
<feature type="coiled-coil region" evidence="4">
    <location>
        <begin position="691"/>
        <end position="718"/>
    </location>
</feature>
<feature type="region of interest" description="Disordered" evidence="5">
    <location>
        <begin position="605"/>
        <end position="646"/>
    </location>
</feature>
<evidence type="ECO:0000256" key="1">
    <source>
        <dbReference type="ARBA" id="ARBA00006930"/>
    </source>
</evidence>
<dbReference type="Proteomes" id="UP001597368">
    <property type="component" value="Unassembled WGS sequence"/>
</dbReference>
<feature type="region of interest" description="Disordered" evidence="5">
    <location>
        <begin position="425"/>
        <end position="465"/>
    </location>
</feature>
<feature type="coiled-coil region" evidence="4">
    <location>
        <begin position="1227"/>
        <end position="1265"/>
    </location>
</feature>
<dbReference type="SUPFAM" id="SSF52540">
    <property type="entry name" value="P-loop containing nucleoside triphosphate hydrolases"/>
    <property type="match status" value="1"/>
</dbReference>
<keyword evidence="8" id="KW-1185">Reference proteome</keyword>
<dbReference type="PANTHER" id="PTHR32114:SF2">
    <property type="entry name" value="ABC TRANSPORTER ABCH.3"/>
    <property type="match status" value="1"/>
</dbReference>
<keyword evidence="4" id="KW-0175">Coiled coil</keyword>
<comment type="subunit">
    <text evidence="2">Heterodimer of SbcC and SbcD.</text>
</comment>
<feature type="coiled-coil region" evidence="4">
    <location>
        <begin position="777"/>
        <end position="804"/>
    </location>
</feature>
<gene>
    <name evidence="7" type="ORF">ACFSKW_22135</name>
</gene>
<feature type="compositionally biased region" description="Low complexity" evidence="5">
    <location>
        <begin position="430"/>
        <end position="443"/>
    </location>
</feature>
<dbReference type="InterPro" id="IPR027417">
    <property type="entry name" value="P-loop_NTPase"/>
</dbReference>
<name>A0ABW4SXI0_9ACTN</name>
<dbReference type="InterPro" id="IPR038729">
    <property type="entry name" value="Rad50/SbcC_AAA"/>
</dbReference>
<comment type="caution">
    <text evidence="7">The sequence shown here is derived from an EMBL/GenBank/DDBJ whole genome shotgun (WGS) entry which is preliminary data.</text>
</comment>
<proteinExistence type="inferred from homology"/>
<organism evidence="7 8">
    <name type="scientific">Nonomuraea mangrovi</name>
    <dbReference type="NCBI Taxonomy" id="2316207"/>
    <lineage>
        <taxon>Bacteria</taxon>
        <taxon>Bacillati</taxon>
        <taxon>Actinomycetota</taxon>
        <taxon>Actinomycetes</taxon>
        <taxon>Streptosporangiales</taxon>
        <taxon>Streptosporangiaceae</taxon>
        <taxon>Nonomuraea</taxon>
    </lineage>
</organism>
<dbReference type="Pfam" id="PF13558">
    <property type="entry name" value="SbcC_Walker_B"/>
    <property type="match status" value="1"/>
</dbReference>
<dbReference type="Gene3D" id="3.40.50.300">
    <property type="entry name" value="P-loop containing nucleotide triphosphate hydrolases"/>
    <property type="match status" value="2"/>
</dbReference>
<evidence type="ECO:0000313" key="8">
    <source>
        <dbReference type="Proteomes" id="UP001597368"/>
    </source>
</evidence>
<reference evidence="8" key="1">
    <citation type="journal article" date="2019" name="Int. J. Syst. Evol. Microbiol.">
        <title>The Global Catalogue of Microorganisms (GCM) 10K type strain sequencing project: providing services to taxonomists for standard genome sequencing and annotation.</title>
        <authorList>
            <consortium name="The Broad Institute Genomics Platform"/>
            <consortium name="The Broad Institute Genome Sequencing Center for Infectious Disease"/>
            <person name="Wu L."/>
            <person name="Ma J."/>
        </authorList>
    </citation>
    <scope>NUCLEOTIDE SEQUENCE [LARGE SCALE GENOMIC DNA]</scope>
    <source>
        <strain evidence="8">ICMP 6774ER</strain>
    </source>
</reference>
<accession>A0ABW4SXI0</accession>
<evidence type="ECO:0000256" key="3">
    <source>
        <dbReference type="ARBA" id="ARBA00013368"/>
    </source>
</evidence>
<evidence type="ECO:0000256" key="5">
    <source>
        <dbReference type="SAM" id="MobiDB-lite"/>
    </source>
</evidence>
<feature type="coiled-coil region" evidence="4">
    <location>
        <begin position="908"/>
        <end position="942"/>
    </location>
</feature>
<dbReference type="Pfam" id="PF13476">
    <property type="entry name" value="AAA_23"/>
    <property type="match status" value="1"/>
</dbReference>
<dbReference type="EMBL" id="JBHUFV010000033">
    <property type="protein sequence ID" value="MFD1934171.1"/>
    <property type="molecule type" value="Genomic_DNA"/>
</dbReference>
<protein>
    <recommendedName>
        <fullName evidence="3">Nuclease SbcCD subunit C</fullName>
    </recommendedName>
</protein>
<sequence>MRPHRLTLTAFGSFPGTETVDFDALAEAGLFLVHGPTGAGKTTLLDALCFALYGVVPGQRNSARSLRCDHAPPSVGPSVTLEVTLRGRLLRIQRSPAWTRPKLRGAGVTEEKAKVIVSERLRGHDWQGLTTRADEAGDLVGGLLGMNADQFCQVAMLPQGDFARFLRADGEERRRLLERLFTVKVFTAAEAWLAERRKQTWRESQEGRQEVEYAVKRLEEAAGDVLSTASSWTSPLDAASPVVPGTVPLTAPTDPAPDGAYGVPAMPSQTAREVPARYHSVPAPRAEVPQAVVPVPRPGSDGDAVPTADSDPLAWSGLLRSAAEAVVGRATEAWAASEAAVREHRDRFERANALAERQRRHAEAVALRRTLDDRAEERSDLLSVLDEAARADRVLPLINAARQRAATAGKARGLAADAVARATPLLGPLTSGPRPGTSSRSGSAPYADADSHSGGDPRLGSGQSTVDPEVLAGLERERLAEITRVSELLADESRLARLRRDLREVGQQIEMLSAGERAAATRLDELPDLVKAADDAAAKARLDAAMIPAAEVARSSAAGRLEAIERRDRLITDLAAAQTDLATRLRDPSLTHALTDLATRLSGPDADLKDPAARRRGIGVDPAGPAVPARDSDLEESAATTVHTGDGSLARSGIDELRSLIGGDVAAGVVRERALLAERAMGDQLAALEGLRADESRLAELDARLAVLTAELDALAEQEGACRAAVDEVPDALHEVTARLAEARAAAGRLPSAIAARDAAASLLAVAGRRHELEGETEAARAALATAVEQAQDLRDRLQEVRQARIEGMAAELAAELSEGEPCAVCGSAEHPSPAVPAELAYAADDESAAQAAYDAALADRQAADGLLSSLSSRLDELADAPAPEEAEAELAAAEDEVATLTGWAAEESACERAALALESQLEQARDQLHETERRLAEARTGFAASAGERERIHARLEAARGVDASLGARRRRLDGEILLLAGLARSAERMGEITARLDDALDTLARLLTPPPLAGTPASRTAMAAATSHDPTKRAAEATRQWAAVELEAADREAVRLRAAAAAHPRLAARAAELADEHVRTTEAFRELGLRLAAGRTRADELEAEAARLAARIDEARGADPTLAARLDRLREEAQLLREAHEATRAATSAAAEHRTAVEAAEQAAVAEGFVDVADVLPAVRTAEEREQKAERLRELDAAHAAVTRTLADPELVAAAAEPAPDLAAMEFAREEAERAHTALASARDRAERRVRRLAELHEELAARLGRWQPAADRHRLAERLAALASGTSGDNQWSMSLSSYVLGERLRQVVDAANERLDHMSGGRYQLQHDLRKTAGARGRAGGGLGLRVLDAWTGVDRDPATLSGGESFITSLALALGLADVVSAEAGGAEIGMLFVDEGFGTLDEDTLDGVLDILDGLRDGGRAVGIVSHVGELRTRIPAQLKVTKAREGSTLTVTAP</sequence>
<dbReference type="PANTHER" id="PTHR32114">
    <property type="entry name" value="ABC TRANSPORTER ABCH.3"/>
    <property type="match status" value="1"/>
</dbReference>
<evidence type="ECO:0000313" key="7">
    <source>
        <dbReference type="EMBL" id="MFD1934171.1"/>
    </source>
</evidence>
<evidence type="ECO:0000256" key="2">
    <source>
        <dbReference type="ARBA" id="ARBA00011322"/>
    </source>
</evidence>